<evidence type="ECO:0000313" key="15">
    <source>
        <dbReference type="EMBL" id="KAK9717192.1"/>
    </source>
</evidence>
<evidence type="ECO:0000256" key="4">
    <source>
        <dbReference type="ARBA" id="ARBA00022490"/>
    </source>
</evidence>
<reference evidence="15 16" key="1">
    <citation type="submission" date="2023-04" db="EMBL/GenBank/DDBJ databases">
        <title>Genome of Basidiobolus ranarum AG-B5.</title>
        <authorList>
            <person name="Stajich J.E."/>
            <person name="Carter-House D."/>
            <person name="Gryganskyi A."/>
        </authorList>
    </citation>
    <scope>NUCLEOTIDE SEQUENCE [LARGE SCALE GENOMIC DNA]</scope>
    <source>
        <strain evidence="15 16">AG-B5</strain>
    </source>
</reference>
<keyword evidence="8 10" id="KW-0804">Transcription</keyword>
<keyword evidence="11" id="KW-0175">Coiled coil</keyword>
<dbReference type="InterPro" id="IPR040168">
    <property type="entry name" value="Not2/3/5"/>
</dbReference>
<dbReference type="EMBL" id="JASJQH010007155">
    <property type="protein sequence ID" value="KAK9717192.1"/>
    <property type="molecule type" value="Genomic_DNA"/>
</dbReference>
<dbReference type="Pfam" id="PF04153">
    <property type="entry name" value="NOT2_3_5_C"/>
    <property type="match status" value="1"/>
</dbReference>
<dbReference type="Pfam" id="PF04065">
    <property type="entry name" value="Not3"/>
    <property type="match status" value="1"/>
</dbReference>
<dbReference type="Gene3D" id="2.30.30.1020">
    <property type="entry name" value="CCR4-NOT complex subunit 2/3/5, C-terminal domain"/>
    <property type="match status" value="1"/>
</dbReference>
<comment type="caution">
    <text evidence="15">The sequence shown here is derived from an EMBL/GenBank/DDBJ whole genome shotgun (WGS) entry which is preliminary data.</text>
</comment>
<dbReference type="InterPro" id="IPR007282">
    <property type="entry name" value="NOT2/3/5_C"/>
</dbReference>
<name>A0ABR2W1P9_9FUNG</name>
<feature type="compositionally biased region" description="Basic and acidic residues" evidence="12">
    <location>
        <begin position="385"/>
        <end position="398"/>
    </location>
</feature>
<feature type="compositionally biased region" description="Low complexity" evidence="12">
    <location>
        <begin position="274"/>
        <end position="283"/>
    </location>
</feature>
<evidence type="ECO:0000256" key="9">
    <source>
        <dbReference type="ARBA" id="ARBA00023242"/>
    </source>
</evidence>
<evidence type="ECO:0000259" key="14">
    <source>
        <dbReference type="Pfam" id="PF04153"/>
    </source>
</evidence>
<evidence type="ECO:0000256" key="7">
    <source>
        <dbReference type="ARBA" id="ARBA00023015"/>
    </source>
</evidence>
<dbReference type="InterPro" id="IPR012270">
    <property type="entry name" value="CCR4-NOT_su3/5"/>
</dbReference>
<evidence type="ECO:0000256" key="1">
    <source>
        <dbReference type="ARBA" id="ARBA00004123"/>
    </source>
</evidence>
<organism evidence="15 16">
    <name type="scientific">Basidiobolus ranarum</name>
    <dbReference type="NCBI Taxonomy" id="34480"/>
    <lineage>
        <taxon>Eukaryota</taxon>
        <taxon>Fungi</taxon>
        <taxon>Fungi incertae sedis</taxon>
        <taxon>Zoopagomycota</taxon>
        <taxon>Entomophthoromycotina</taxon>
        <taxon>Basidiobolomycetes</taxon>
        <taxon>Basidiobolales</taxon>
        <taxon>Basidiobolaceae</taxon>
        <taxon>Basidiobolus</taxon>
    </lineage>
</organism>
<gene>
    <name evidence="15" type="primary">NOT5_2</name>
    <name evidence="15" type="ORF">K7432_006384</name>
</gene>
<dbReference type="Proteomes" id="UP001479436">
    <property type="component" value="Unassembled WGS sequence"/>
</dbReference>
<comment type="similarity">
    <text evidence="3 10">Belongs to the CNOT2/3/5 family.</text>
</comment>
<dbReference type="PANTHER" id="PTHR23326">
    <property type="entry name" value="CCR4 NOT-RELATED"/>
    <property type="match status" value="1"/>
</dbReference>
<keyword evidence="6" id="KW-0597">Phosphoprotein</keyword>
<evidence type="ECO:0000259" key="13">
    <source>
        <dbReference type="Pfam" id="PF04065"/>
    </source>
</evidence>
<keyword evidence="10" id="KW-0010">Activator</keyword>
<evidence type="ECO:0000256" key="6">
    <source>
        <dbReference type="ARBA" id="ARBA00022553"/>
    </source>
</evidence>
<evidence type="ECO:0000256" key="5">
    <source>
        <dbReference type="ARBA" id="ARBA00022491"/>
    </source>
</evidence>
<feature type="compositionally biased region" description="Low complexity" evidence="12">
    <location>
        <begin position="353"/>
        <end position="364"/>
    </location>
</feature>
<evidence type="ECO:0000256" key="10">
    <source>
        <dbReference type="PIRNR" id="PIRNR005290"/>
    </source>
</evidence>
<keyword evidence="9 10" id="KW-0539">Nucleus</keyword>
<feature type="compositionally biased region" description="Basic and acidic residues" evidence="12">
    <location>
        <begin position="250"/>
        <end position="272"/>
    </location>
</feature>
<feature type="domain" description="NOT2/NOT3/NOT5 C-terminal" evidence="14">
    <location>
        <begin position="519"/>
        <end position="646"/>
    </location>
</feature>
<feature type="region of interest" description="Disordered" evidence="12">
    <location>
        <begin position="436"/>
        <end position="483"/>
    </location>
</feature>
<evidence type="ECO:0000256" key="11">
    <source>
        <dbReference type="SAM" id="Coils"/>
    </source>
</evidence>
<dbReference type="InterPro" id="IPR007207">
    <property type="entry name" value="Not_N"/>
</dbReference>
<evidence type="ECO:0000256" key="12">
    <source>
        <dbReference type="SAM" id="MobiDB-lite"/>
    </source>
</evidence>
<proteinExistence type="inferred from homology"/>
<dbReference type="InterPro" id="IPR038635">
    <property type="entry name" value="CCR4-NOT_su2/3/5_C_sf"/>
</dbReference>
<dbReference type="PIRSF" id="PIRSF005290">
    <property type="entry name" value="NOT_su_3_5"/>
    <property type="match status" value="1"/>
</dbReference>
<keyword evidence="5 10" id="KW-0678">Repressor</keyword>
<keyword evidence="16" id="KW-1185">Reference proteome</keyword>
<evidence type="ECO:0000256" key="3">
    <source>
        <dbReference type="ARBA" id="ARBA00007682"/>
    </source>
</evidence>
<evidence type="ECO:0000256" key="8">
    <source>
        <dbReference type="ARBA" id="ARBA00023163"/>
    </source>
</evidence>
<keyword evidence="4 10" id="KW-0963">Cytoplasm</keyword>
<feature type="region of interest" description="Disordered" evidence="12">
    <location>
        <begin position="240"/>
        <end position="322"/>
    </location>
</feature>
<feature type="compositionally biased region" description="Polar residues" evidence="12">
    <location>
        <begin position="463"/>
        <end position="477"/>
    </location>
</feature>
<feature type="domain" description="CCR4-Not complex component Not N-terminal" evidence="13">
    <location>
        <begin position="2"/>
        <end position="230"/>
    </location>
</feature>
<sequence>MSRKLQAEIDRVLKKVTEGVESFEEVHEKIQSTSNNNQKEKLEQDLKKEIKKLQRQRDQIKSWISSNEIKDKRVLIENRKLIEQQMEKFKACEKEMKTKAYSKEGLSQSARLDPQERKKMEACQWVISTVDQLGEKIERLGAEEEILEAAMKKGKKDSNKMERLGQVGYIVERNKYHINRLELILRLLENGRIEAEKVEDIQETMNYYLEAHEESDFEEDEYVYEDLNLEEEEELYQIGNEEPLSSHGSVYEDSRSQKESEREDRRSAKEDEVSMSSPSPNSSTIKGIVSNARKITVSTSKDNTPDNTAPTTPISPVTSSDKPSVASILVKSINPKIPATPPLTHPSYSSAVSIHPSPTTSTISNEPKSEELTSPKDGRLGLSEDTGKMRTESMRETSEIQQPKTIDIPGLNNQSDRLASNVRDIQVDMAQIFPSENQLLSRDEEPKSTTQAAPTNPIGLDEPQQSSVNSDTSQEENQLPEVDNHIPPVLIDLVPSLDSIKDKVEGGNYPEDQDMLEASFMCMPDNMDLEKPKFYTPKSPVSTPSYYPQTVMPVLNNPAFYERFDLDTLFFIFYYQQGTYQQYLAARELKKQSWRFHKKYLTWFQRHEEPKTITEDYEQGTYIYFDYEGAWCQRKKTEFRLEYRYLEDAELL</sequence>
<feature type="compositionally biased region" description="Basic and acidic residues" evidence="12">
    <location>
        <begin position="367"/>
        <end position="379"/>
    </location>
</feature>
<protein>
    <recommendedName>
        <fullName evidence="10">General negative regulator of transcription subunit</fullName>
    </recommendedName>
</protein>
<comment type="function">
    <text evidence="10">Acts as component of the CCR4-NOT core complex, which in the nucleus seems to be a general transcription factor, and in the cytoplasm the major mRNA deadenylase involved in mRNA turnover. The NOT protein subcomplex negatively regulates the basal and activated transcription of many genes. Preferentially affects TC-type TATA element-dependent transcription. Could directly or indirectly inhibit component(s) of the general transcription machinery.</text>
</comment>
<accession>A0ABR2W1P9</accession>
<comment type="subcellular location">
    <subcellularLocation>
        <location evidence="2 10">Cytoplasm</location>
    </subcellularLocation>
    <subcellularLocation>
        <location evidence="1 10">Nucleus</location>
    </subcellularLocation>
</comment>
<feature type="coiled-coil region" evidence="11">
    <location>
        <begin position="36"/>
        <end position="63"/>
    </location>
</feature>
<evidence type="ECO:0000256" key="2">
    <source>
        <dbReference type="ARBA" id="ARBA00004496"/>
    </source>
</evidence>
<feature type="region of interest" description="Disordered" evidence="12">
    <location>
        <begin position="335"/>
        <end position="415"/>
    </location>
</feature>
<keyword evidence="7 10" id="KW-0805">Transcription regulation</keyword>
<evidence type="ECO:0000313" key="16">
    <source>
        <dbReference type="Proteomes" id="UP001479436"/>
    </source>
</evidence>